<evidence type="ECO:0000313" key="1">
    <source>
        <dbReference type="EMBL" id="OGZ85586.1"/>
    </source>
</evidence>
<protein>
    <submittedName>
        <fullName evidence="1">Uncharacterized protein</fullName>
    </submittedName>
</protein>
<comment type="caution">
    <text evidence="1">The sequence shown here is derived from an EMBL/GenBank/DDBJ whole genome shotgun (WGS) entry which is preliminary data.</text>
</comment>
<sequence>MACGNHYYRSDCGEKVEHLSGLSANARSPELAEGLNVNYKKATRRGVAFGLQEVFCATIDI</sequence>
<organism evidence="1 2">
    <name type="scientific">Candidatus Staskawiczbacteria bacterium RIFOXYC1_FULL_38_18</name>
    <dbReference type="NCBI Taxonomy" id="1802229"/>
    <lineage>
        <taxon>Bacteria</taxon>
        <taxon>Candidatus Staskawicziibacteriota</taxon>
    </lineage>
</organism>
<proteinExistence type="predicted"/>
<dbReference type="Proteomes" id="UP000177751">
    <property type="component" value="Unassembled WGS sequence"/>
</dbReference>
<accession>A0A1G2JEP3</accession>
<evidence type="ECO:0000313" key="2">
    <source>
        <dbReference type="Proteomes" id="UP000177751"/>
    </source>
</evidence>
<dbReference type="EMBL" id="MHPP01000001">
    <property type="protein sequence ID" value="OGZ85586.1"/>
    <property type="molecule type" value="Genomic_DNA"/>
</dbReference>
<name>A0A1G2JEP3_9BACT</name>
<gene>
    <name evidence="1" type="ORF">A2401_02440</name>
</gene>
<dbReference type="AlphaFoldDB" id="A0A1G2JEP3"/>
<reference evidence="1 2" key="1">
    <citation type="journal article" date="2016" name="Nat. Commun.">
        <title>Thousands of microbial genomes shed light on interconnected biogeochemical processes in an aquifer system.</title>
        <authorList>
            <person name="Anantharaman K."/>
            <person name="Brown C.T."/>
            <person name="Hug L.A."/>
            <person name="Sharon I."/>
            <person name="Castelle C.J."/>
            <person name="Probst A.J."/>
            <person name="Thomas B.C."/>
            <person name="Singh A."/>
            <person name="Wilkins M.J."/>
            <person name="Karaoz U."/>
            <person name="Brodie E.L."/>
            <person name="Williams K.H."/>
            <person name="Hubbard S.S."/>
            <person name="Banfield J.F."/>
        </authorList>
    </citation>
    <scope>NUCLEOTIDE SEQUENCE [LARGE SCALE GENOMIC DNA]</scope>
</reference>